<dbReference type="GO" id="GO:0042910">
    <property type="term" value="F:xenobiotic transmembrane transporter activity"/>
    <property type="evidence" value="ECO:0007669"/>
    <property type="project" value="TreeGrafter"/>
</dbReference>
<organism evidence="2 3">
    <name type="scientific">Exilibacterium tricleocarpae</name>
    <dbReference type="NCBI Taxonomy" id="2591008"/>
    <lineage>
        <taxon>Bacteria</taxon>
        <taxon>Pseudomonadati</taxon>
        <taxon>Pseudomonadota</taxon>
        <taxon>Gammaproteobacteria</taxon>
        <taxon>Cellvibrionales</taxon>
        <taxon>Cellvibrionaceae</taxon>
        <taxon>Exilibacterium</taxon>
    </lineage>
</organism>
<feature type="transmembrane region" description="Helical" evidence="1">
    <location>
        <begin position="462"/>
        <end position="480"/>
    </location>
</feature>
<feature type="transmembrane region" description="Helical" evidence="1">
    <location>
        <begin position="858"/>
        <end position="879"/>
    </location>
</feature>
<dbReference type="Gene3D" id="3.30.70.1430">
    <property type="entry name" value="Multidrug efflux transporter AcrB pore domain"/>
    <property type="match status" value="2"/>
</dbReference>
<dbReference type="Proteomes" id="UP000319732">
    <property type="component" value="Unassembled WGS sequence"/>
</dbReference>
<gene>
    <name evidence="2" type="ORF">FKG94_16335</name>
</gene>
<evidence type="ECO:0000313" key="3">
    <source>
        <dbReference type="Proteomes" id="UP000319732"/>
    </source>
</evidence>
<name>A0A545TAF1_9GAMM</name>
<keyword evidence="1" id="KW-1133">Transmembrane helix</keyword>
<sequence length="1030" mass="111725">MNLSEYAFSYRPVVILVAVAAMIYGVASFFSLPAREDPEIKIREAMITTAFADMPAERVERLITKPLEEAVITLPELDEVRSTSIDGLSIIHAKVEDQYHDLDQVWDELAEAVEAARVKLPAGTSTPVVNDDFGDVAVITLALWGSDYGMHELFDLAQHARDQLITVPGTRRIEILGAREERVYLEFENAVLAELDIPPDTLYATLRNQNIVNPNGLADLGERAVLIGVSGEFKRIDDIESVLIRTPNEGSLLQLRDIATVTRGYAEPYQTGAFFNGEPAIVLAVSMQPEESVLNYSERALNTINDLQATLPAGANLDIITYQADQVANAVYGVSVSVLQTLAIVLGVVILFLGLRTGLVVGSIVPGVMLATLAVMGIFDMQLERMSLATLVIALGLLVDNGIVVAEDFKHRLQQHGNRDRALRETGGELALPLLSSSLTTVLVFLPLMLAQHPAGEYTRNISLLILISLTISWVLAMTVTPTLCHKFIKIPEQAINRKPRWQLFAAVELVYEKLLRRVLSVRIAFIAVVVVLFFLSIAAMSTVPKRFFPSSDRSQILIEVNLPAGVTTQATEAQIARITDIIDDRARYPELDNVIAYVGFGGPRFVLSLTPLDPAPNIGFMVVNATDKEAAEAAIPRLREDLRSEVSEAEVRVSGMFLGPSDPNVIQIQVKGPDADYVYTQSKQLEKILADIPGTMQLWSDWFNRSTRLNIDVDQALARNAGVSTRGVADTIAGYFSGRAVAEYRDGDEVFPIVARAVAAERENLDRLETLAVHLPGSAASVPLAQVATIETVSGFPRIQREDLTRTVTVEARNMRVSPEDMAPEVAKQLAALNASLAPGHVAEFDGIIEDSAAGKAALSANFPLALGLVAILLVAQFNSYLRPLIILLTIPLILIGAVLGLKLMQADFGFIVILGLLALAGIIVNNAIVLIDRIDIERSRGKGADLDAVIAACVRRLRPILMATITTIVGLLPLIIGEDVLFFGMASAIAFGLAVGTVLTLGVVPVLYCFFFGIKTPVTPPTNQPHSA</sequence>
<feature type="transmembrane region" description="Helical" evidence="1">
    <location>
        <begin position="886"/>
        <end position="906"/>
    </location>
</feature>
<reference evidence="2 3" key="1">
    <citation type="submission" date="2019-06" db="EMBL/GenBank/DDBJ databases">
        <title>Whole genome sequence for Cellvibrionaceae sp. R142.</title>
        <authorList>
            <person name="Wang G."/>
        </authorList>
    </citation>
    <scope>NUCLEOTIDE SEQUENCE [LARGE SCALE GENOMIC DNA]</scope>
    <source>
        <strain evidence="2 3">R142</strain>
    </source>
</reference>
<accession>A0A545TAF1</accession>
<feature type="transmembrane region" description="Helical" evidence="1">
    <location>
        <begin position="430"/>
        <end position="450"/>
    </location>
</feature>
<dbReference type="PANTHER" id="PTHR32063">
    <property type="match status" value="1"/>
</dbReference>
<feature type="transmembrane region" description="Helical" evidence="1">
    <location>
        <begin position="359"/>
        <end position="379"/>
    </location>
</feature>
<dbReference type="EMBL" id="VHSG01000017">
    <property type="protein sequence ID" value="TQV74174.1"/>
    <property type="molecule type" value="Genomic_DNA"/>
</dbReference>
<dbReference type="InterPro" id="IPR027463">
    <property type="entry name" value="AcrB_DN_DC_subdom"/>
</dbReference>
<dbReference type="GO" id="GO:0005886">
    <property type="term" value="C:plasma membrane"/>
    <property type="evidence" value="ECO:0007669"/>
    <property type="project" value="TreeGrafter"/>
</dbReference>
<dbReference type="Gene3D" id="3.30.70.1440">
    <property type="entry name" value="Multidrug efflux transporter AcrB pore domain"/>
    <property type="match status" value="1"/>
</dbReference>
<feature type="transmembrane region" description="Helical" evidence="1">
    <location>
        <begin position="12"/>
        <end position="32"/>
    </location>
</feature>
<dbReference type="SUPFAM" id="SSF82714">
    <property type="entry name" value="Multidrug efflux transporter AcrB TolC docking domain, DN and DC subdomains"/>
    <property type="match status" value="2"/>
</dbReference>
<keyword evidence="3" id="KW-1185">Reference proteome</keyword>
<feature type="transmembrane region" description="Helical" evidence="1">
    <location>
        <begin position="912"/>
        <end position="933"/>
    </location>
</feature>
<feature type="transmembrane region" description="Helical" evidence="1">
    <location>
        <begin position="524"/>
        <end position="544"/>
    </location>
</feature>
<dbReference type="InterPro" id="IPR001036">
    <property type="entry name" value="Acrflvin-R"/>
</dbReference>
<evidence type="ECO:0000256" key="1">
    <source>
        <dbReference type="SAM" id="Phobius"/>
    </source>
</evidence>
<protein>
    <submittedName>
        <fullName evidence="2">Efflux RND transporter permease subunit</fullName>
    </submittedName>
</protein>
<keyword evidence="1" id="KW-0812">Transmembrane</keyword>
<dbReference type="SUPFAM" id="SSF82693">
    <property type="entry name" value="Multidrug efflux transporter AcrB pore domain, PN1, PN2, PC1 and PC2 subdomains"/>
    <property type="match status" value="3"/>
</dbReference>
<comment type="caution">
    <text evidence="2">The sequence shown here is derived from an EMBL/GenBank/DDBJ whole genome shotgun (WGS) entry which is preliminary data.</text>
</comment>
<dbReference type="Gene3D" id="3.30.2090.10">
    <property type="entry name" value="Multidrug efflux transporter AcrB TolC docking domain, DN and DC subdomains"/>
    <property type="match status" value="2"/>
</dbReference>
<dbReference type="SUPFAM" id="SSF82866">
    <property type="entry name" value="Multidrug efflux transporter AcrB transmembrane domain"/>
    <property type="match status" value="2"/>
</dbReference>
<dbReference type="RefSeq" id="WP_142905397.1">
    <property type="nucleotide sequence ID" value="NZ_ML660096.1"/>
</dbReference>
<proteinExistence type="predicted"/>
<dbReference type="Pfam" id="PF00873">
    <property type="entry name" value="ACR_tran"/>
    <property type="match status" value="1"/>
</dbReference>
<dbReference type="AlphaFoldDB" id="A0A545TAF1"/>
<feature type="transmembrane region" description="Helical" evidence="1">
    <location>
        <begin position="330"/>
        <end position="352"/>
    </location>
</feature>
<feature type="transmembrane region" description="Helical" evidence="1">
    <location>
        <begin position="984"/>
        <end position="1013"/>
    </location>
</feature>
<dbReference type="PANTHER" id="PTHR32063:SF18">
    <property type="entry name" value="CATION EFFLUX SYSTEM PROTEIN"/>
    <property type="match status" value="1"/>
</dbReference>
<dbReference type="Gene3D" id="1.20.1640.10">
    <property type="entry name" value="Multidrug efflux transporter AcrB transmembrane domain"/>
    <property type="match status" value="2"/>
</dbReference>
<feature type="transmembrane region" description="Helical" evidence="1">
    <location>
        <begin position="962"/>
        <end position="978"/>
    </location>
</feature>
<keyword evidence="1" id="KW-0472">Membrane</keyword>
<dbReference type="PRINTS" id="PR00702">
    <property type="entry name" value="ACRIFLAVINRP"/>
</dbReference>
<evidence type="ECO:0000313" key="2">
    <source>
        <dbReference type="EMBL" id="TQV74174.1"/>
    </source>
</evidence>
<dbReference type="OrthoDB" id="9757940at2"/>
<dbReference type="Gene3D" id="3.30.70.1320">
    <property type="entry name" value="Multidrug efflux transporter AcrB pore domain like"/>
    <property type="match status" value="1"/>
</dbReference>